<evidence type="ECO:0000313" key="2">
    <source>
        <dbReference type="Proteomes" id="UP000775872"/>
    </source>
</evidence>
<proteinExistence type="predicted"/>
<sequence>MVRTFPQFSAKEISDNILMALVSCSFQNRSQVTGDMNVSAILYQQLNNLTMPIICRKIERISEELVVAIHIRAFGKEAPGSQYVSVARGKLQRAILPFKFMTSSRRQE</sequence>
<dbReference type="Proteomes" id="UP000775872">
    <property type="component" value="Unassembled WGS sequence"/>
</dbReference>
<dbReference type="AlphaFoldDB" id="A0A9N9ZEG2"/>
<keyword evidence="2" id="KW-1185">Reference proteome</keyword>
<comment type="caution">
    <text evidence="1">The sequence shown here is derived from an EMBL/GenBank/DDBJ whole genome shotgun (WGS) entry which is preliminary data.</text>
</comment>
<reference evidence="1" key="1">
    <citation type="submission" date="2021-10" db="EMBL/GenBank/DDBJ databases">
        <authorList>
            <person name="Piombo E."/>
        </authorList>
    </citation>
    <scope>NUCLEOTIDE SEQUENCE</scope>
</reference>
<evidence type="ECO:0000313" key="1">
    <source>
        <dbReference type="EMBL" id="CAH0054042.1"/>
    </source>
</evidence>
<organism evidence="1 2">
    <name type="scientific">Clonostachys solani</name>
    <dbReference type="NCBI Taxonomy" id="160281"/>
    <lineage>
        <taxon>Eukaryota</taxon>
        <taxon>Fungi</taxon>
        <taxon>Dikarya</taxon>
        <taxon>Ascomycota</taxon>
        <taxon>Pezizomycotina</taxon>
        <taxon>Sordariomycetes</taxon>
        <taxon>Hypocreomycetidae</taxon>
        <taxon>Hypocreales</taxon>
        <taxon>Bionectriaceae</taxon>
        <taxon>Clonostachys</taxon>
    </lineage>
</organism>
<dbReference type="EMBL" id="CABFOC020000046">
    <property type="protein sequence ID" value="CAH0054042.1"/>
    <property type="molecule type" value="Genomic_DNA"/>
</dbReference>
<protein>
    <submittedName>
        <fullName evidence="1">Uncharacterized protein</fullName>
    </submittedName>
</protein>
<accession>A0A9N9ZEG2</accession>
<name>A0A9N9ZEG2_9HYPO</name>
<gene>
    <name evidence="1" type="ORF">CSOL1703_00015233</name>
</gene>